<evidence type="ECO:0000313" key="7">
    <source>
        <dbReference type="EMBL" id="MBP2071790.1"/>
    </source>
</evidence>
<dbReference type="PANTHER" id="PTHR37693">
    <property type="entry name" value="PHOSPHATIDYLGLYCEROL LYSYLTRANSFERASE"/>
    <property type="match status" value="1"/>
</dbReference>
<keyword evidence="4 6" id="KW-1133">Transmembrane helix</keyword>
<dbReference type="EC" id="2.3.2.3" evidence="6"/>
<feature type="transmembrane region" description="Helical" evidence="6">
    <location>
        <begin position="157"/>
        <end position="178"/>
    </location>
</feature>
<feature type="transmembrane region" description="Helical" evidence="6">
    <location>
        <begin position="236"/>
        <end position="259"/>
    </location>
</feature>
<feature type="transmembrane region" description="Helical" evidence="6">
    <location>
        <begin position="121"/>
        <end position="145"/>
    </location>
</feature>
<sequence length="344" mass="39351">MNHIIERKNFYMMAIAFVLSFGAIAIIMKFSGYQGLKDVMNINPIYIGIMLLFIFLSLMVDTYRIRDLLLALGEDLSVGYLFKFNLATFFFSYITPFGSGALPITIYLLNKKKIPPNKSLMIFTAKILFSGIFFGTIPPILLIFFRKQLELTHALSIFAILVSFILLLLLIGLVYIILRPAFLISVVNLIAGIKFFSGERYKKFFENTKTEIIEYNRRFNELFMVSSGGKLLISQLLYAMLFWTLFYSIAPILMIAMNIKFNILAVISRQIIFYDILAYNVIPSGAGFVEVGFASIFSNIVPHHLLGVFIGIWRFFTYYVYLIASGIGFFLMMRKDKDKPLGAE</sequence>
<accession>A0ABS4NDM9</accession>
<keyword evidence="6" id="KW-0046">Antibiotic resistance</keyword>
<feature type="transmembrane region" description="Helical" evidence="6">
    <location>
        <begin position="84"/>
        <end position="109"/>
    </location>
</feature>
<evidence type="ECO:0000256" key="6">
    <source>
        <dbReference type="RuleBase" id="RU363042"/>
    </source>
</evidence>
<dbReference type="Pfam" id="PF03706">
    <property type="entry name" value="LPG_synthase_TM"/>
    <property type="match status" value="1"/>
</dbReference>
<evidence type="ECO:0000256" key="4">
    <source>
        <dbReference type="ARBA" id="ARBA00022989"/>
    </source>
</evidence>
<keyword evidence="5 6" id="KW-0472">Membrane</keyword>
<dbReference type="InterPro" id="IPR022791">
    <property type="entry name" value="L-PG_synthase/AglD"/>
</dbReference>
<feature type="transmembrane region" description="Helical" evidence="6">
    <location>
        <begin position="308"/>
        <end position="331"/>
    </location>
</feature>
<feature type="transmembrane region" description="Helical" evidence="6">
    <location>
        <begin position="271"/>
        <end position="296"/>
    </location>
</feature>
<keyword evidence="3 6" id="KW-0812">Transmembrane</keyword>
<proteinExistence type="inferred from homology"/>
<dbReference type="PANTHER" id="PTHR37693:SF1">
    <property type="entry name" value="INTEGRAL MEMBRANE PROTEIN"/>
    <property type="match status" value="1"/>
</dbReference>
<feature type="transmembrane region" description="Helical" evidence="6">
    <location>
        <begin position="45"/>
        <end position="63"/>
    </location>
</feature>
<organism evidence="7 8">
    <name type="scientific">Thermoanaerobacterium butyriciformans</name>
    <dbReference type="NCBI Taxonomy" id="1702242"/>
    <lineage>
        <taxon>Bacteria</taxon>
        <taxon>Bacillati</taxon>
        <taxon>Bacillota</taxon>
        <taxon>Clostridia</taxon>
        <taxon>Thermoanaerobacterales</taxon>
        <taxon>Thermoanaerobacteraceae</taxon>
        <taxon>Thermoanaerobacterium</taxon>
    </lineage>
</organism>
<evidence type="ECO:0000256" key="5">
    <source>
        <dbReference type="ARBA" id="ARBA00023136"/>
    </source>
</evidence>
<feature type="transmembrane region" description="Helical" evidence="6">
    <location>
        <begin position="12"/>
        <end position="33"/>
    </location>
</feature>
<keyword evidence="6" id="KW-0808">Transferase</keyword>
<comment type="similarity">
    <text evidence="6">Belongs to the LPG synthase family.</text>
</comment>
<dbReference type="Proteomes" id="UP001166402">
    <property type="component" value="Unassembled WGS sequence"/>
</dbReference>
<evidence type="ECO:0000256" key="2">
    <source>
        <dbReference type="ARBA" id="ARBA00022475"/>
    </source>
</evidence>
<comment type="catalytic activity">
    <reaction evidence="6">
        <text>L-lysyl-tRNA(Lys) + a 1,2-diacyl-sn-glycero-3-phospho-(1'-sn-glycerol) = a 1,2-diacyl-sn-glycero-3-phospho-1'-(3'-O-L-lysyl)-sn-glycerol + tRNA(Lys)</text>
        <dbReference type="Rhea" id="RHEA:10668"/>
        <dbReference type="Rhea" id="RHEA-COMP:9696"/>
        <dbReference type="Rhea" id="RHEA-COMP:9697"/>
        <dbReference type="ChEBI" id="CHEBI:64716"/>
        <dbReference type="ChEBI" id="CHEBI:75792"/>
        <dbReference type="ChEBI" id="CHEBI:78442"/>
        <dbReference type="ChEBI" id="CHEBI:78529"/>
        <dbReference type="EC" id="2.3.2.3"/>
    </reaction>
</comment>
<keyword evidence="6" id="KW-0443">Lipid metabolism</keyword>
<reference evidence="7" key="1">
    <citation type="submission" date="2021-03" db="EMBL/GenBank/DDBJ databases">
        <title>Genomic Encyclopedia of Type Strains, Phase IV (KMG-IV): sequencing the most valuable type-strain genomes for metagenomic binning, comparative biology and taxonomic classification.</title>
        <authorList>
            <person name="Goeker M."/>
        </authorList>
    </citation>
    <scope>NUCLEOTIDE SEQUENCE</scope>
    <source>
        <strain evidence="7">DSM 101588</strain>
    </source>
</reference>
<dbReference type="NCBIfam" id="TIGR00374">
    <property type="entry name" value="flippase-like domain"/>
    <property type="match status" value="1"/>
</dbReference>
<comment type="function">
    <text evidence="6">Catalyzes the transfer of a lysyl group from L-lysyl-tRNA(Lys) to membrane-bound phosphatidylglycerol (PG), which produces lysylphosphatidylglycerol (LPG), a major component of the bacterial membrane with a positive net charge. LPG synthesis contributes to bacterial virulence as it is involved in the resistance mechanism against cationic antimicrobial peptides (CAMP) produces by the host's immune system (defensins, cathelicidins) and by the competing microorganisms.</text>
</comment>
<dbReference type="EMBL" id="JAGGLT010000012">
    <property type="protein sequence ID" value="MBP2071790.1"/>
    <property type="molecule type" value="Genomic_DNA"/>
</dbReference>
<comment type="caution">
    <text evidence="7">The sequence shown here is derived from an EMBL/GenBank/DDBJ whole genome shotgun (WGS) entry which is preliminary data.</text>
</comment>
<gene>
    <name evidence="6" type="primary">mprF</name>
    <name evidence="7" type="ORF">J2Z80_001310</name>
</gene>
<name>A0ABS4NDM9_9THEO</name>
<protein>
    <recommendedName>
        <fullName evidence="6">Phosphatidylglycerol lysyltransferase</fullName>
        <ecNumber evidence="6">2.3.2.3</ecNumber>
    </recommendedName>
    <alternativeName>
        <fullName evidence="6">Lysylphosphatidylglycerol synthase</fullName>
    </alternativeName>
</protein>
<evidence type="ECO:0000256" key="3">
    <source>
        <dbReference type="ARBA" id="ARBA00022692"/>
    </source>
</evidence>
<keyword evidence="2" id="KW-1003">Cell membrane</keyword>
<comment type="subcellular location">
    <subcellularLocation>
        <location evidence="1 6">Cell membrane</location>
        <topology evidence="1 6">Multi-pass membrane protein</topology>
    </subcellularLocation>
</comment>
<evidence type="ECO:0000313" key="8">
    <source>
        <dbReference type="Proteomes" id="UP001166402"/>
    </source>
</evidence>
<evidence type="ECO:0000256" key="1">
    <source>
        <dbReference type="ARBA" id="ARBA00004651"/>
    </source>
</evidence>
<keyword evidence="8" id="KW-1185">Reference proteome</keyword>
<dbReference type="RefSeq" id="WP_245301189.1">
    <property type="nucleotide sequence ID" value="NZ_JAGGLT010000012.1"/>
</dbReference>